<name>A0ABY3QCT9_9BRAD</name>
<gene>
    <name evidence="1" type="ORF">BjapCC829_24360</name>
</gene>
<protein>
    <submittedName>
        <fullName evidence="1">Uncharacterized protein</fullName>
    </submittedName>
</protein>
<dbReference type="EMBL" id="CP088100">
    <property type="protein sequence ID" value="UFW83112.1"/>
    <property type="molecule type" value="Genomic_DNA"/>
</dbReference>
<organism evidence="1 2">
    <name type="scientific">Bradyrhizobium barranii</name>
    <dbReference type="NCBI Taxonomy" id="2992140"/>
    <lineage>
        <taxon>Bacteria</taxon>
        <taxon>Pseudomonadati</taxon>
        <taxon>Pseudomonadota</taxon>
        <taxon>Alphaproteobacteria</taxon>
        <taxon>Hyphomicrobiales</taxon>
        <taxon>Nitrobacteraceae</taxon>
        <taxon>Bradyrhizobium</taxon>
    </lineage>
</organism>
<keyword evidence="2" id="KW-1185">Reference proteome</keyword>
<sequence>MKTGPKCTVCAHDERWRIELLRAGGASLDSLATKFGLSKDAIGRHWHNHVSAEMKASYLVGPAQLAELAEKAADEGASVLDHFRAVRTMLMSQLAATTEAGDARGAAIVAGQLVGVLEKIGKVTGEIATIAQGTINIQNNVAIVNSPQFAKVQAAILRALAPHGAARAAVVAALHELDAETATDGLRPGRAPMVIDAIALPPPCPVPLPEPSR</sequence>
<dbReference type="Proteomes" id="UP001430990">
    <property type="component" value="Chromosome"/>
</dbReference>
<accession>A0ABY3QCT9</accession>
<reference evidence="1" key="1">
    <citation type="submission" date="2021-11" db="EMBL/GenBank/DDBJ databases">
        <title>Australian commercial rhizobial inoculants.</title>
        <authorList>
            <person name="Kohlmeier M.G."/>
            <person name="O'Hara G.W."/>
            <person name="Colombi E."/>
            <person name="Ramsay J.P."/>
            <person name="Terpolilli J."/>
        </authorList>
    </citation>
    <scope>NUCLEOTIDE SEQUENCE</scope>
    <source>
        <strain evidence="1">CC829</strain>
    </source>
</reference>
<proteinExistence type="predicted"/>
<evidence type="ECO:0000313" key="1">
    <source>
        <dbReference type="EMBL" id="UFW83112.1"/>
    </source>
</evidence>
<dbReference type="RefSeq" id="WP_231142039.1">
    <property type="nucleotide sequence ID" value="NZ_CP088100.1"/>
</dbReference>
<evidence type="ECO:0000313" key="2">
    <source>
        <dbReference type="Proteomes" id="UP001430990"/>
    </source>
</evidence>